<dbReference type="SMART" id="SM00419">
    <property type="entry name" value="HTH_CRP"/>
    <property type="match status" value="1"/>
</dbReference>
<dbReference type="EMBL" id="REFR01000010">
    <property type="protein sequence ID" value="RMB08393.1"/>
    <property type="molecule type" value="Genomic_DNA"/>
</dbReference>
<dbReference type="PROSITE" id="PS00042">
    <property type="entry name" value="HTH_CRP_1"/>
    <property type="match status" value="1"/>
</dbReference>
<evidence type="ECO:0000256" key="2">
    <source>
        <dbReference type="ARBA" id="ARBA00023125"/>
    </source>
</evidence>
<evidence type="ECO:0000313" key="6">
    <source>
        <dbReference type="EMBL" id="RMB08393.1"/>
    </source>
</evidence>
<dbReference type="Gene3D" id="1.10.10.10">
    <property type="entry name" value="Winged helix-like DNA-binding domain superfamily/Winged helix DNA-binding domain"/>
    <property type="match status" value="1"/>
</dbReference>
<dbReference type="GO" id="GO:0005829">
    <property type="term" value="C:cytosol"/>
    <property type="evidence" value="ECO:0007669"/>
    <property type="project" value="TreeGrafter"/>
</dbReference>
<keyword evidence="1" id="KW-0805">Transcription regulation</keyword>
<comment type="caution">
    <text evidence="6">The sequence shown here is derived from an EMBL/GenBank/DDBJ whole genome shotgun (WGS) entry which is preliminary data.</text>
</comment>
<dbReference type="InParanoid" id="A0A3M0CX59"/>
<dbReference type="PANTHER" id="PTHR24567:SF75">
    <property type="entry name" value="FUMARATE AND NITRATE REDUCTION REGULATORY PROTEIN"/>
    <property type="match status" value="1"/>
</dbReference>
<dbReference type="AlphaFoldDB" id="A0A3M0CX59"/>
<sequence>MVSIGVQGGVYRQAACLQCPARPRMLCAGMTNELLPALGSIATDVRLDKGETLFYEGDDAKYVYNVKKGYVRLSRLGVDGRRQVMGFLTVGDYMGHTGKSQYAISAEALTDAEVCRFSRSDLESLLSQYPQLERQFHHMTAGLLDDMLDLLFTLGRKNAIERVASFLDNALDRQIQSDEPATQIWLPMTRADIADFLGLTLETVSRAFSRLRKEGIIDIEHAHTIHILQRARLIDIASGDG</sequence>
<gene>
    <name evidence="6" type="ORF">BXY39_1026</name>
</gene>
<protein>
    <submittedName>
        <fullName evidence="6">CRP/FNR family transcriptional regulator</fullName>
    </submittedName>
</protein>
<dbReference type="InterPro" id="IPR050397">
    <property type="entry name" value="Env_Response_Regulators"/>
</dbReference>
<dbReference type="InterPro" id="IPR014710">
    <property type="entry name" value="RmlC-like_jellyroll"/>
</dbReference>
<dbReference type="InterPro" id="IPR036388">
    <property type="entry name" value="WH-like_DNA-bd_sf"/>
</dbReference>
<dbReference type="SUPFAM" id="SSF51206">
    <property type="entry name" value="cAMP-binding domain-like"/>
    <property type="match status" value="1"/>
</dbReference>
<reference evidence="6 7" key="1">
    <citation type="submission" date="2018-10" db="EMBL/GenBank/DDBJ databases">
        <title>Genomic Encyclopedia of Archaeal and Bacterial Type Strains, Phase II (KMG-II): from individual species to whole genera.</title>
        <authorList>
            <person name="Goeker M."/>
        </authorList>
    </citation>
    <scope>NUCLEOTIDE SEQUENCE [LARGE SCALE GENOMIC DNA]</scope>
    <source>
        <strain evidence="6 7">DSM 25217</strain>
    </source>
</reference>
<evidence type="ECO:0000256" key="3">
    <source>
        <dbReference type="ARBA" id="ARBA00023163"/>
    </source>
</evidence>
<dbReference type="CDD" id="cd00038">
    <property type="entry name" value="CAP_ED"/>
    <property type="match status" value="1"/>
</dbReference>
<dbReference type="PRINTS" id="PR00034">
    <property type="entry name" value="HTHCRP"/>
</dbReference>
<dbReference type="CDD" id="cd00092">
    <property type="entry name" value="HTH_CRP"/>
    <property type="match status" value="1"/>
</dbReference>
<feature type="domain" description="HTH crp-type" evidence="5">
    <location>
        <begin position="157"/>
        <end position="231"/>
    </location>
</feature>
<dbReference type="SUPFAM" id="SSF46785">
    <property type="entry name" value="Winged helix' DNA-binding domain"/>
    <property type="match status" value="1"/>
</dbReference>
<dbReference type="OrthoDB" id="667966at2"/>
<feature type="domain" description="Cyclic nucleotide-binding" evidence="4">
    <location>
        <begin position="26"/>
        <end position="135"/>
    </location>
</feature>
<dbReference type="FunFam" id="1.10.10.10:FF:000028">
    <property type="entry name" value="Fumarate/nitrate reduction transcriptional regulator Fnr"/>
    <property type="match status" value="1"/>
</dbReference>
<dbReference type="Gene3D" id="2.60.120.10">
    <property type="entry name" value="Jelly Rolls"/>
    <property type="match status" value="1"/>
</dbReference>
<accession>A0A3M0CX59</accession>
<keyword evidence="7" id="KW-1185">Reference proteome</keyword>
<dbReference type="InterPro" id="IPR012318">
    <property type="entry name" value="HTH_CRP"/>
</dbReference>
<dbReference type="Proteomes" id="UP000271227">
    <property type="component" value="Unassembled WGS sequence"/>
</dbReference>
<dbReference type="GO" id="GO:0003700">
    <property type="term" value="F:DNA-binding transcription factor activity"/>
    <property type="evidence" value="ECO:0007669"/>
    <property type="project" value="InterPro"/>
</dbReference>
<dbReference type="Pfam" id="PF00027">
    <property type="entry name" value="cNMP_binding"/>
    <property type="match status" value="1"/>
</dbReference>
<name>A0A3M0CX59_9PROT</name>
<dbReference type="SMART" id="SM00100">
    <property type="entry name" value="cNMP"/>
    <property type="match status" value="1"/>
</dbReference>
<evidence type="ECO:0000313" key="7">
    <source>
        <dbReference type="Proteomes" id="UP000271227"/>
    </source>
</evidence>
<dbReference type="GO" id="GO:0003677">
    <property type="term" value="F:DNA binding"/>
    <property type="evidence" value="ECO:0007669"/>
    <property type="project" value="UniProtKB-KW"/>
</dbReference>
<dbReference type="PROSITE" id="PS51063">
    <property type="entry name" value="HTH_CRP_2"/>
    <property type="match status" value="1"/>
</dbReference>
<dbReference type="InterPro" id="IPR000595">
    <property type="entry name" value="cNMP-bd_dom"/>
</dbReference>
<evidence type="ECO:0000256" key="1">
    <source>
        <dbReference type="ARBA" id="ARBA00023015"/>
    </source>
</evidence>
<dbReference type="InterPro" id="IPR018335">
    <property type="entry name" value="Tscrpt_reg_HTH_Crp-type_CS"/>
</dbReference>
<organism evidence="6 7">
    <name type="scientific">Eilatimonas milleporae</name>
    <dbReference type="NCBI Taxonomy" id="911205"/>
    <lineage>
        <taxon>Bacteria</taxon>
        <taxon>Pseudomonadati</taxon>
        <taxon>Pseudomonadota</taxon>
        <taxon>Alphaproteobacteria</taxon>
        <taxon>Kordiimonadales</taxon>
        <taxon>Kordiimonadaceae</taxon>
        <taxon>Eilatimonas</taxon>
    </lineage>
</organism>
<dbReference type="InterPro" id="IPR018490">
    <property type="entry name" value="cNMP-bd_dom_sf"/>
</dbReference>
<dbReference type="InterPro" id="IPR036390">
    <property type="entry name" value="WH_DNA-bd_sf"/>
</dbReference>
<dbReference type="Pfam" id="PF13545">
    <property type="entry name" value="HTH_Crp_2"/>
    <property type="match status" value="1"/>
</dbReference>
<keyword evidence="3" id="KW-0804">Transcription</keyword>
<dbReference type="PANTHER" id="PTHR24567">
    <property type="entry name" value="CRP FAMILY TRANSCRIPTIONAL REGULATORY PROTEIN"/>
    <property type="match status" value="1"/>
</dbReference>
<dbReference type="PROSITE" id="PS50042">
    <property type="entry name" value="CNMP_BINDING_3"/>
    <property type="match status" value="1"/>
</dbReference>
<keyword evidence="2" id="KW-0238">DNA-binding</keyword>
<evidence type="ECO:0000259" key="5">
    <source>
        <dbReference type="PROSITE" id="PS51063"/>
    </source>
</evidence>
<proteinExistence type="predicted"/>
<evidence type="ECO:0000259" key="4">
    <source>
        <dbReference type="PROSITE" id="PS50042"/>
    </source>
</evidence>
<dbReference type="FunCoup" id="A0A3M0CX59">
    <property type="interactions" value="256"/>
</dbReference>